<evidence type="ECO:0000313" key="2">
    <source>
        <dbReference type="Proteomes" id="UP000198668"/>
    </source>
</evidence>
<dbReference type="EMBL" id="FOQE01000011">
    <property type="protein sequence ID" value="SFH67707.1"/>
    <property type="molecule type" value="Genomic_DNA"/>
</dbReference>
<gene>
    <name evidence="1" type="ORF">SAMN04489868_11143</name>
</gene>
<dbReference type="RefSeq" id="WP_092092027.1">
    <property type="nucleotide sequence ID" value="NZ_FOQE01000011.1"/>
</dbReference>
<dbReference type="OrthoDB" id="2165293at2"/>
<sequence length="163" mass="18953">MTKETIITYLENILEEQLFGFEWHVNWQQRQHLIEVAVVLYAEAHGELVTSDVDGTVNEPHLIQFEDSICFYDPHKSKILPDDYLKTIPFDSKAGIEKGLLDAVIKVLRITAQEGQSNLIEFVKDPAIETFELVWNETNLENTINTLKSIDRYNKQRVPYPKY</sequence>
<dbReference type="Gene3D" id="3.40.50.11250">
    <property type="entry name" value="Protein of unknown function DUF3013"/>
    <property type="match status" value="1"/>
</dbReference>
<protein>
    <submittedName>
        <fullName evidence="1">Uncharacterized protein</fullName>
    </submittedName>
</protein>
<organism evidence="1 2">
    <name type="scientific">Pisciglobus halotolerans</name>
    <dbReference type="NCBI Taxonomy" id="745365"/>
    <lineage>
        <taxon>Bacteria</taxon>
        <taxon>Bacillati</taxon>
        <taxon>Bacillota</taxon>
        <taxon>Bacilli</taxon>
        <taxon>Lactobacillales</taxon>
        <taxon>Carnobacteriaceae</taxon>
    </lineage>
</organism>
<dbReference type="InterPro" id="IPR021380">
    <property type="entry name" value="DUF3013"/>
</dbReference>
<name>A0A1I3BZH4_9LACT</name>
<keyword evidence="2" id="KW-1185">Reference proteome</keyword>
<proteinExistence type="predicted"/>
<reference evidence="1 2" key="1">
    <citation type="submission" date="2016-10" db="EMBL/GenBank/DDBJ databases">
        <authorList>
            <person name="de Groot N.N."/>
        </authorList>
    </citation>
    <scope>NUCLEOTIDE SEQUENCE [LARGE SCALE GENOMIC DNA]</scope>
    <source>
        <strain evidence="1 2">DSM 27630</strain>
    </source>
</reference>
<dbReference type="Proteomes" id="UP000198668">
    <property type="component" value="Unassembled WGS sequence"/>
</dbReference>
<evidence type="ECO:0000313" key="1">
    <source>
        <dbReference type="EMBL" id="SFH67707.1"/>
    </source>
</evidence>
<dbReference type="AlphaFoldDB" id="A0A1I3BZH4"/>
<dbReference type="Pfam" id="PF11217">
    <property type="entry name" value="DUF3013"/>
    <property type="match status" value="1"/>
</dbReference>
<accession>A0A1I3BZH4</accession>